<protein>
    <submittedName>
        <fullName evidence="2">Uncharacterized protein</fullName>
    </submittedName>
</protein>
<feature type="region of interest" description="Disordered" evidence="1">
    <location>
        <begin position="1"/>
        <end position="29"/>
    </location>
</feature>
<reference evidence="2 3" key="1">
    <citation type="submission" date="2016-10" db="EMBL/GenBank/DDBJ databases">
        <title>Genome sequence of the ascomycete fungus Penicillium subrubescens.</title>
        <authorList>
            <person name="De Vries R.P."/>
            <person name="Peng M."/>
            <person name="Dilokpimol A."/>
            <person name="Hilden K."/>
            <person name="Makela M.R."/>
            <person name="Grigoriev I."/>
            <person name="Riley R."/>
            <person name="Granchi Z."/>
        </authorList>
    </citation>
    <scope>NUCLEOTIDE SEQUENCE [LARGE SCALE GENOMIC DNA]</scope>
    <source>
        <strain evidence="2 3">CBS 132785</strain>
    </source>
</reference>
<sequence>MKRVQSSNKPPSSIKSTTVPFTSEAEGQERQLVQPALPPFESEVITTEAPGMGADPWTTDFGSDTYWAFMPFLSQLETLPGVADIDIDIDDLE</sequence>
<gene>
    <name evidence="2" type="ORF">PENSUB_11195</name>
</gene>
<feature type="compositionally biased region" description="Polar residues" evidence="1">
    <location>
        <begin position="1"/>
        <end position="21"/>
    </location>
</feature>
<comment type="caution">
    <text evidence="2">The sequence shown here is derived from an EMBL/GenBank/DDBJ whole genome shotgun (WGS) entry which is preliminary data.</text>
</comment>
<name>A0A1Q5T622_9EURO</name>
<evidence type="ECO:0000313" key="3">
    <source>
        <dbReference type="Proteomes" id="UP000186955"/>
    </source>
</evidence>
<evidence type="ECO:0000256" key="1">
    <source>
        <dbReference type="SAM" id="MobiDB-lite"/>
    </source>
</evidence>
<dbReference type="Proteomes" id="UP000186955">
    <property type="component" value="Unassembled WGS sequence"/>
</dbReference>
<accession>A0A1Q5T622</accession>
<evidence type="ECO:0000313" key="2">
    <source>
        <dbReference type="EMBL" id="OKO95683.1"/>
    </source>
</evidence>
<organism evidence="2 3">
    <name type="scientific">Penicillium subrubescens</name>
    <dbReference type="NCBI Taxonomy" id="1316194"/>
    <lineage>
        <taxon>Eukaryota</taxon>
        <taxon>Fungi</taxon>
        <taxon>Dikarya</taxon>
        <taxon>Ascomycota</taxon>
        <taxon>Pezizomycotina</taxon>
        <taxon>Eurotiomycetes</taxon>
        <taxon>Eurotiomycetidae</taxon>
        <taxon>Eurotiales</taxon>
        <taxon>Aspergillaceae</taxon>
        <taxon>Penicillium</taxon>
    </lineage>
</organism>
<proteinExistence type="predicted"/>
<dbReference type="AlphaFoldDB" id="A0A1Q5T622"/>
<dbReference type="EMBL" id="MNBE01000702">
    <property type="protein sequence ID" value="OKO95683.1"/>
    <property type="molecule type" value="Genomic_DNA"/>
</dbReference>
<keyword evidence="3" id="KW-1185">Reference proteome</keyword>